<sequence length="57" mass="6150">MRHSRGKTGFAPAILLCIPGALLGTAIGMTLYQRLSDNHFARVVNLLMIVSGISYFG</sequence>
<feature type="transmembrane region" description="Helical" evidence="1">
    <location>
        <begin position="12"/>
        <end position="33"/>
    </location>
</feature>
<dbReference type="AlphaFoldDB" id="A0A6J5G4Y9"/>
<keyword evidence="1" id="KW-0472">Membrane</keyword>
<dbReference type="Proteomes" id="UP000494119">
    <property type="component" value="Unassembled WGS sequence"/>
</dbReference>
<dbReference type="EMBL" id="CADIKL010000018">
    <property type="protein sequence ID" value="CAB3793575.1"/>
    <property type="molecule type" value="Genomic_DNA"/>
</dbReference>
<name>A0A6J5G4Y9_9BURK</name>
<proteinExistence type="predicted"/>
<evidence type="ECO:0000256" key="1">
    <source>
        <dbReference type="SAM" id="Phobius"/>
    </source>
</evidence>
<gene>
    <name evidence="2" type="ORF">LMG28688_03754</name>
</gene>
<keyword evidence="3" id="KW-1185">Reference proteome</keyword>
<keyword evidence="1" id="KW-0812">Transmembrane</keyword>
<keyword evidence="1" id="KW-1133">Transmembrane helix</keyword>
<evidence type="ECO:0000313" key="2">
    <source>
        <dbReference type="EMBL" id="CAB3793575.1"/>
    </source>
</evidence>
<organism evidence="2 3">
    <name type="scientific">Paraburkholderia caffeinitolerans</name>
    <dbReference type="NCBI Taxonomy" id="1723730"/>
    <lineage>
        <taxon>Bacteria</taxon>
        <taxon>Pseudomonadati</taxon>
        <taxon>Pseudomonadota</taxon>
        <taxon>Betaproteobacteria</taxon>
        <taxon>Burkholderiales</taxon>
        <taxon>Burkholderiaceae</taxon>
        <taxon>Paraburkholderia</taxon>
    </lineage>
</organism>
<feature type="transmembrane region" description="Helical" evidence="1">
    <location>
        <begin position="39"/>
        <end position="56"/>
    </location>
</feature>
<evidence type="ECO:0000313" key="3">
    <source>
        <dbReference type="Proteomes" id="UP000494119"/>
    </source>
</evidence>
<accession>A0A6J5G4Y9</accession>
<protein>
    <submittedName>
        <fullName evidence="2">Uncharacterized protein</fullName>
    </submittedName>
</protein>
<dbReference type="RefSeq" id="WP_160113491.1">
    <property type="nucleotide sequence ID" value="NZ_CADIKL010000018.1"/>
</dbReference>
<reference evidence="2 3" key="1">
    <citation type="submission" date="2020-04" db="EMBL/GenBank/DDBJ databases">
        <authorList>
            <person name="De Canck E."/>
        </authorList>
    </citation>
    <scope>NUCLEOTIDE SEQUENCE [LARGE SCALE GENOMIC DNA]</scope>
    <source>
        <strain evidence="2 3">LMG 28688</strain>
    </source>
</reference>